<name>A0AAJ1V1M0_9LACT</name>
<dbReference type="RefSeq" id="WP_016648465.1">
    <property type="nucleotide sequence ID" value="NZ_JASOOE010000002.1"/>
</dbReference>
<dbReference type="EMBL" id="JASOOE010000002">
    <property type="protein sequence ID" value="MDK7186665.1"/>
    <property type="molecule type" value="Genomic_DNA"/>
</dbReference>
<evidence type="ECO:0000313" key="1">
    <source>
        <dbReference type="EMBL" id="MDK7186665.1"/>
    </source>
</evidence>
<organism evidence="1 2">
    <name type="scientific">Facklamia hominis</name>
    <dbReference type="NCBI Taxonomy" id="178214"/>
    <lineage>
        <taxon>Bacteria</taxon>
        <taxon>Bacillati</taxon>
        <taxon>Bacillota</taxon>
        <taxon>Bacilli</taxon>
        <taxon>Lactobacillales</taxon>
        <taxon>Aerococcaceae</taxon>
        <taxon>Facklamia</taxon>
    </lineage>
</organism>
<comment type="caution">
    <text evidence="1">The sequence shown here is derived from an EMBL/GenBank/DDBJ whole genome shotgun (WGS) entry which is preliminary data.</text>
</comment>
<evidence type="ECO:0000313" key="2">
    <source>
        <dbReference type="Proteomes" id="UP001229251"/>
    </source>
</evidence>
<accession>A0AAJ1V1M0</accession>
<proteinExistence type="predicted"/>
<reference evidence="1" key="1">
    <citation type="submission" date="2023-05" db="EMBL/GenBank/DDBJ databases">
        <title>Cataloging the Phylogenetic Diversity of Human Bladder Bacteria.</title>
        <authorList>
            <person name="Du J."/>
        </authorList>
    </citation>
    <scope>NUCLEOTIDE SEQUENCE</scope>
    <source>
        <strain evidence="1">UMB1231</strain>
    </source>
</reference>
<dbReference type="AlphaFoldDB" id="A0AAJ1V1M0"/>
<sequence length="270" mass="31285">MILLEDLEVIRRQGFIEAMNRASRQTIVAIFGRVPWEVFYAFDILPIRAYAADAHVIEERQGYCTMLDATIEYYRLNKCPYMHFAKAYIVDDLCPLRLEALTQTLDPVYIYRDLDELIRLLEEKTQQRLDLAKLEVIIQQSQAISRAYLALNQAALDPSIINQAHYQAQFIFDLDQRLAFLQELMTDQVVRHPMVVTNQLAGIQEHLADQVQLVGWGCEEERHLISDQSGLAFLKEKYQSQQKKIDYQPCGCPFNEGAKQLTYEGEQSCK</sequence>
<dbReference type="Proteomes" id="UP001229251">
    <property type="component" value="Unassembled WGS sequence"/>
</dbReference>
<protein>
    <submittedName>
        <fullName evidence="1">2-hydroxyacyl-CoA dehydratase family protein</fullName>
    </submittedName>
</protein>
<gene>
    <name evidence="1" type="ORF">QP433_01575</name>
</gene>